<dbReference type="Pfam" id="PF06724">
    <property type="entry name" value="DUF1206"/>
    <property type="match status" value="3"/>
</dbReference>
<proteinExistence type="predicted"/>
<organism evidence="3 4">
    <name type="scientific">Arthrobacter oryzae</name>
    <dbReference type="NCBI Taxonomy" id="409290"/>
    <lineage>
        <taxon>Bacteria</taxon>
        <taxon>Bacillati</taxon>
        <taxon>Actinomycetota</taxon>
        <taxon>Actinomycetes</taxon>
        <taxon>Micrococcales</taxon>
        <taxon>Micrococcaceae</taxon>
        <taxon>Arthrobacter</taxon>
    </lineage>
</organism>
<evidence type="ECO:0000256" key="1">
    <source>
        <dbReference type="SAM" id="Phobius"/>
    </source>
</evidence>
<keyword evidence="1" id="KW-0812">Transmembrane</keyword>
<gene>
    <name evidence="3" type="ORF">C8D78_1374</name>
</gene>
<protein>
    <submittedName>
        <fullName evidence="3">Uncharacterized protein DUF1206</fullName>
    </submittedName>
</protein>
<feature type="transmembrane region" description="Helical" evidence="1">
    <location>
        <begin position="114"/>
        <end position="138"/>
    </location>
</feature>
<dbReference type="AlphaFoldDB" id="A0A495EVB3"/>
<name>A0A495EVB3_9MICC</name>
<feature type="domain" description="DUF1206" evidence="2">
    <location>
        <begin position="35"/>
        <end position="99"/>
    </location>
</feature>
<accession>A0A495EVB3</accession>
<feature type="transmembrane region" description="Helical" evidence="1">
    <location>
        <begin position="251"/>
        <end position="272"/>
    </location>
</feature>
<keyword evidence="1" id="KW-1133">Transmembrane helix</keyword>
<dbReference type="InterPro" id="IPR009597">
    <property type="entry name" value="DUF1206"/>
</dbReference>
<feature type="domain" description="DUF1206" evidence="2">
    <location>
        <begin position="208"/>
        <end position="276"/>
    </location>
</feature>
<feature type="transmembrane region" description="Helical" evidence="1">
    <location>
        <begin position="200"/>
        <end position="231"/>
    </location>
</feature>
<feature type="transmembrane region" description="Helical" evidence="1">
    <location>
        <begin position="75"/>
        <end position="93"/>
    </location>
</feature>
<keyword evidence="1" id="KW-0472">Membrane</keyword>
<feature type="domain" description="DUF1206" evidence="2">
    <location>
        <begin position="120"/>
        <end position="182"/>
    </location>
</feature>
<dbReference type="EMBL" id="RBIR01000002">
    <property type="protein sequence ID" value="RKR20732.1"/>
    <property type="molecule type" value="Genomic_DNA"/>
</dbReference>
<feature type="transmembrane region" description="Helical" evidence="1">
    <location>
        <begin position="36"/>
        <end position="55"/>
    </location>
</feature>
<evidence type="ECO:0000259" key="2">
    <source>
        <dbReference type="Pfam" id="PF06724"/>
    </source>
</evidence>
<dbReference type="Proteomes" id="UP000276055">
    <property type="component" value="Unassembled WGS sequence"/>
</dbReference>
<feature type="transmembrane region" description="Helical" evidence="1">
    <location>
        <begin position="158"/>
        <end position="179"/>
    </location>
</feature>
<evidence type="ECO:0000313" key="4">
    <source>
        <dbReference type="Proteomes" id="UP000276055"/>
    </source>
</evidence>
<reference evidence="3 4" key="1">
    <citation type="submission" date="2018-10" db="EMBL/GenBank/DDBJ databases">
        <title>Genomic Encyclopedia of Type Strains, Phase IV (KMG-IV): sequencing the most valuable type-strain genomes for metagenomic binning, comparative biology and taxonomic classification.</title>
        <authorList>
            <person name="Goeker M."/>
        </authorList>
    </citation>
    <scope>NUCLEOTIDE SEQUENCE [LARGE SCALE GENOMIC DNA]</scope>
    <source>
        <strain evidence="3 4">DSM 25586</strain>
    </source>
</reference>
<comment type="caution">
    <text evidence="3">The sequence shown here is derived from an EMBL/GenBank/DDBJ whole genome shotgun (WGS) entry which is preliminary data.</text>
</comment>
<evidence type="ECO:0000313" key="3">
    <source>
        <dbReference type="EMBL" id="RKR20732.1"/>
    </source>
</evidence>
<sequence length="279" mass="28653">MTHEESGMEALLGDAADAAEAASDSPVLDVVARSGFAVMALLHVIIGAIAVALVLGAPGQAEPSGAIEQLDANPWGPAVMWAACVGCAGLALWQLSEATLRARHLPRGERLGKLVSSGFLAIAYGSVGLSFVGFALGQPGDSGDSTRDFSATVIRSPFGTPVLIGLGLTIMGIGVYFIVKGLGKKFKEELHRFEGTRRGKLISALGVAGHVAKGLALILTGLLFVVAAATNDPDSSTGLDGSLKALRDHPFGPYLLLAIGAGFIAYGGFALVRARFGRM</sequence>